<comment type="caution">
    <text evidence="1">The sequence shown here is derived from an EMBL/GenBank/DDBJ whole genome shotgun (WGS) entry which is preliminary data.</text>
</comment>
<evidence type="ECO:0000313" key="2">
    <source>
        <dbReference type="Proteomes" id="UP000652761"/>
    </source>
</evidence>
<dbReference type="Proteomes" id="UP000652761">
    <property type="component" value="Unassembled WGS sequence"/>
</dbReference>
<evidence type="ECO:0000313" key="1">
    <source>
        <dbReference type="EMBL" id="MQM21255.1"/>
    </source>
</evidence>
<organism evidence="1 2">
    <name type="scientific">Colocasia esculenta</name>
    <name type="common">Wild taro</name>
    <name type="synonym">Arum esculentum</name>
    <dbReference type="NCBI Taxonomy" id="4460"/>
    <lineage>
        <taxon>Eukaryota</taxon>
        <taxon>Viridiplantae</taxon>
        <taxon>Streptophyta</taxon>
        <taxon>Embryophyta</taxon>
        <taxon>Tracheophyta</taxon>
        <taxon>Spermatophyta</taxon>
        <taxon>Magnoliopsida</taxon>
        <taxon>Liliopsida</taxon>
        <taxon>Araceae</taxon>
        <taxon>Aroideae</taxon>
        <taxon>Colocasieae</taxon>
        <taxon>Colocasia</taxon>
    </lineage>
</organism>
<reference evidence="1" key="1">
    <citation type="submission" date="2017-07" db="EMBL/GenBank/DDBJ databases">
        <title>Taro Niue Genome Assembly and Annotation.</title>
        <authorList>
            <person name="Atibalentja N."/>
            <person name="Keating K."/>
            <person name="Fields C.J."/>
        </authorList>
    </citation>
    <scope>NUCLEOTIDE SEQUENCE</scope>
    <source>
        <strain evidence="1">Niue_2</strain>
        <tissue evidence="1">Leaf</tissue>
    </source>
</reference>
<accession>A0A843XQN0</accession>
<name>A0A843XQN0_COLES</name>
<dbReference type="EMBL" id="NMUH01010781">
    <property type="protein sequence ID" value="MQM21255.1"/>
    <property type="molecule type" value="Genomic_DNA"/>
</dbReference>
<proteinExistence type="predicted"/>
<keyword evidence="2" id="KW-1185">Reference proteome</keyword>
<dbReference type="AlphaFoldDB" id="A0A843XQN0"/>
<protein>
    <submittedName>
        <fullName evidence="1">Uncharacterized protein</fullName>
    </submittedName>
</protein>
<sequence>MLCLFERSGVRMRSHRQPATALSEFGRRTENLRMRPFTDRVDVTTLNWGLTGGSDLRANKYPRPTRGYGSRCTITHAPGGILAPERNSAKLAPCRPSRSADSKLWSHKRFRCPCGKLCPIR</sequence>
<gene>
    <name evidence="1" type="ORF">Taro_054292</name>
</gene>